<keyword evidence="11" id="KW-1185">Reference proteome</keyword>
<dbReference type="AlphaFoldDB" id="A0A261RMH9"/>
<gene>
    <name evidence="10" type="ORF">CAL26_02495</name>
</gene>
<evidence type="ECO:0000313" key="10">
    <source>
        <dbReference type="EMBL" id="OZI26229.1"/>
    </source>
</evidence>
<evidence type="ECO:0000256" key="5">
    <source>
        <dbReference type="ARBA" id="ARBA00022692"/>
    </source>
</evidence>
<feature type="transmembrane region" description="Helical" evidence="8">
    <location>
        <begin position="249"/>
        <end position="270"/>
    </location>
</feature>
<organism evidence="10 11">
    <name type="scientific">Bordetella genomosp. 9</name>
    <dbReference type="NCBI Taxonomy" id="1416803"/>
    <lineage>
        <taxon>Bacteria</taxon>
        <taxon>Pseudomonadati</taxon>
        <taxon>Pseudomonadota</taxon>
        <taxon>Betaproteobacteria</taxon>
        <taxon>Burkholderiales</taxon>
        <taxon>Alcaligenaceae</taxon>
        <taxon>Bordetella</taxon>
    </lineage>
</organism>
<evidence type="ECO:0000256" key="7">
    <source>
        <dbReference type="ARBA" id="ARBA00023136"/>
    </source>
</evidence>
<evidence type="ECO:0000256" key="8">
    <source>
        <dbReference type="RuleBase" id="RU363032"/>
    </source>
</evidence>
<dbReference type="Pfam" id="PF00528">
    <property type="entry name" value="BPD_transp_1"/>
    <property type="match status" value="1"/>
</dbReference>
<proteinExistence type="inferred from homology"/>
<feature type="transmembrane region" description="Helical" evidence="8">
    <location>
        <begin position="62"/>
        <end position="88"/>
    </location>
</feature>
<dbReference type="Gene3D" id="1.10.3720.10">
    <property type="entry name" value="MetI-like"/>
    <property type="match status" value="1"/>
</dbReference>
<keyword evidence="4" id="KW-1003">Cell membrane</keyword>
<protein>
    <submittedName>
        <fullName evidence="10">ABC transporter permease</fullName>
    </submittedName>
</protein>
<dbReference type="PANTHER" id="PTHR42929">
    <property type="entry name" value="INNER MEMBRANE ABC TRANSPORTER PERMEASE PROTEIN YDCU-RELATED-RELATED"/>
    <property type="match status" value="1"/>
</dbReference>
<feature type="domain" description="ABC transmembrane type-1" evidence="9">
    <location>
        <begin position="64"/>
        <end position="270"/>
    </location>
</feature>
<dbReference type="InterPro" id="IPR035906">
    <property type="entry name" value="MetI-like_sf"/>
</dbReference>
<dbReference type="GO" id="GO:0055085">
    <property type="term" value="P:transmembrane transport"/>
    <property type="evidence" value="ECO:0007669"/>
    <property type="project" value="InterPro"/>
</dbReference>
<dbReference type="CDD" id="cd06261">
    <property type="entry name" value="TM_PBP2"/>
    <property type="match status" value="1"/>
</dbReference>
<keyword evidence="5 8" id="KW-0812">Transmembrane</keyword>
<dbReference type="RefSeq" id="WP_094845335.1">
    <property type="nucleotide sequence ID" value="NZ_NEVJ01000001.1"/>
</dbReference>
<dbReference type="EMBL" id="NEVJ01000001">
    <property type="protein sequence ID" value="OZI26229.1"/>
    <property type="molecule type" value="Genomic_DNA"/>
</dbReference>
<keyword evidence="7 8" id="KW-0472">Membrane</keyword>
<dbReference type="GO" id="GO:0005886">
    <property type="term" value="C:plasma membrane"/>
    <property type="evidence" value="ECO:0007669"/>
    <property type="project" value="UniProtKB-SubCell"/>
</dbReference>
<evidence type="ECO:0000256" key="4">
    <source>
        <dbReference type="ARBA" id="ARBA00022475"/>
    </source>
</evidence>
<dbReference type="SUPFAM" id="SSF161098">
    <property type="entry name" value="MetI-like"/>
    <property type="match status" value="1"/>
</dbReference>
<evidence type="ECO:0000256" key="1">
    <source>
        <dbReference type="ARBA" id="ARBA00004651"/>
    </source>
</evidence>
<comment type="caution">
    <text evidence="10">The sequence shown here is derived from an EMBL/GenBank/DDBJ whole genome shotgun (WGS) entry which is preliminary data.</text>
</comment>
<evidence type="ECO:0000256" key="6">
    <source>
        <dbReference type="ARBA" id="ARBA00022989"/>
    </source>
</evidence>
<dbReference type="Proteomes" id="UP000216857">
    <property type="component" value="Unassembled WGS sequence"/>
</dbReference>
<feature type="transmembrane region" description="Helical" evidence="8">
    <location>
        <begin position="100"/>
        <end position="123"/>
    </location>
</feature>
<name>A0A261RMH9_9BORD</name>
<reference evidence="10" key="1">
    <citation type="submission" date="2017-05" db="EMBL/GenBank/DDBJ databases">
        <title>Complete and WGS of Bordetella genogroups.</title>
        <authorList>
            <person name="Spilker T."/>
            <person name="Lipuma J."/>
        </authorList>
    </citation>
    <scope>NUCLEOTIDE SEQUENCE</scope>
    <source>
        <strain evidence="10">AU21707</strain>
    </source>
</reference>
<evidence type="ECO:0000256" key="3">
    <source>
        <dbReference type="ARBA" id="ARBA00022448"/>
    </source>
</evidence>
<feature type="transmembrane region" description="Helical" evidence="8">
    <location>
        <begin position="143"/>
        <end position="166"/>
    </location>
</feature>
<sequence>MRIPESRLALPLAALFVVCFVAPLFVLLALSLQAGTEAQGFSLGRVSIAHYRDFFADGFNDRILAQTLLLGIKVTAVCLLFGFPVAWIAARARAGWQSTLTLLIVLPILTSVVVRTFAWIVILGRHGIVNQLLQWLGLTSDPVNLLFTETGVIIVLAQVQMPLMVLPIMTVLSKLDPNLLDASQALGAGPWRTLRRVVVPLAAPGILAGCILTYAASVTAFVTQTLIGGARLVYMPLRIYQEAMGANNWPYAAAISIIFMVAVLAVIAIAGKVGNLTRSRVHA</sequence>
<keyword evidence="6 8" id="KW-1133">Transmembrane helix</keyword>
<keyword evidence="3 8" id="KW-0813">Transport</keyword>
<dbReference type="PROSITE" id="PS50928">
    <property type="entry name" value="ABC_TM1"/>
    <property type="match status" value="1"/>
</dbReference>
<accession>A0A261RMH9</accession>
<evidence type="ECO:0000259" key="9">
    <source>
        <dbReference type="PROSITE" id="PS50928"/>
    </source>
</evidence>
<comment type="subcellular location">
    <subcellularLocation>
        <location evidence="1 8">Cell membrane</location>
        <topology evidence="1 8">Multi-pass membrane protein</topology>
    </subcellularLocation>
</comment>
<dbReference type="InterPro" id="IPR000515">
    <property type="entry name" value="MetI-like"/>
</dbReference>
<dbReference type="PANTHER" id="PTHR42929:SF5">
    <property type="entry name" value="ABC TRANSPORTER PERMEASE PROTEIN"/>
    <property type="match status" value="1"/>
</dbReference>
<comment type="similarity">
    <text evidence="2">Belongs to the binding-protein-dependent transport system permease family. CysTW subfamily.</text>
</comment>
<evidence type="ECO:0000313" key="11">
    <source>
        <dbReference type="Proteomes" id="UP000216857"/>
    </source>
</evidence>
<evidence type="ECO:0000256" key="2">
    <source>
        <dbReference type="ARBA" id="ARBA00007069"/>
    </source>
</evidence>
<feature type="transmembrane region" description="Helical" evidence="8">
    <location>
        <begin position="201"/>
        <end position="229"/>
    </location>
</feature>
<dbReference type="OrthoDB" id="9808619at2"/>